<proteinExistence type="predicted"/>
<dbReference type="AlphaFoldDB" id="A0AAX0N335"/>
<dbReference type="EMBL" id="NCUA01000007">
    <property type="protein sequence ID" value="ORO32371.1"/>
    <property type="molecule type" value="Genomic_DNA"/>
</dbReference>
<evidence type="ECO:0000256" key="1">
    <source>
        <dbReference type="SAM" id="Phobius"/>
    </source>
</evidence>
<accession>A0AAX0N335</accession>
<protein>
    <submittedName>
        <fullName evidence="2">Uncharacterized protein</fullName>
    </submittedName>
</protein>
<reference evidence="2 3" key="1">
    <citation type="journal article" date="2016" name="Eur. J. Clin. Microbiol. Infect. Dis.">
        <title>Whole genome sequencing as a tool for phylogenetic analysis of clinical strains of Mitis group streptococci.</title>
        <authorList>
            <person name="Rasmussen L.H."/>
            <person name="Dargis R."/>
            <person name="Hojholt K."/>
            <person name="Christensen J.J."/>
            <person name="Skovgaard O."/>
            <person name="Justesen U.S."/>
            <person name="Rosenvinge F.S."/>
            <person name="Moser C."/>
            <person name="Lukjancenko O."/>
            <person name="Rasmussen S."/>
            <person name="Nielsen X.C."/>
        </authorList>
    </citation>
    <scope>NUCLEOTIDE SEQUENCE [LARGE SCALE GENOMIC DNA]</scope>
    <source>
        <strain evidence="2 3">RH_49702_11</strain>
    </source>
</reference>
<keyword evidence="1" id="KW-0472">Membrane</keyword>
<gene>
    <name evidence="2" type="ORF">B7731_04675</name>
</gene>
<keyword evidence="1" id="KW-0812">Transmembrane</keyword>
<dbReference type="Proteomes" id="UP000193657">
    <property type="component" value="Unassembled WGS sequence"/>
</dbReference>
<name>A0AAX0N335_STROR</name>
<sequence>MIQIFIDFFKRLSNNPIFCILAVIEGFRTLMWLLTQLLRINIWLVDVISDNKDILITFFTSVKDLVSSLIYINKKYPLIHGYKSFFIM</sequence>
<organism evidence="2 3">
    <name type="scientific">Streptococcus oralis subsp. tigurinus</name>
    <dbReference type="NCBI Taxonomy" id="1077464"/>
    <lineage>
        <taxon>Bacteria</taxon>
        <taxon>Bacillati</taxon>
        <taxon>Bacillota</taxon>
        <taxon>Bacilli</taxon>
        <taxon>Lactobacillales</taxon>
        <taxon>Streptococcaceae</taxon>
        <taxon>Streptococcus</taxon>
    </lineage>
</organism>
<feature type="transmembrane region" description="Helical" evidence="1">
    <location>
        <begin position="54"/>
        <end position="73"/>
    </location>
</feature>
<evidence type="ECO:0000313" key="3">
    <source>
        <dbReference type="Proteomes" id="UP000193657"/>
    </source>
</evidence>
<comment type="caution">
    <text evidence="2">The sequence shown here is derived from an EMBL/GenBank/DDBJ whole genome shotgun (WGS) entry which is preliminary data.</text>
</comment>
<feature type="transmembrane region" description="Helical" evidence="1">
    <location>
        <begin position="12"/>
        <end position="34"/>
    </location>
</feature>
<evidence type="ECO:0000313" key="2">
    <source>
        <dbReference type="EMBL" id="ORO32371.1"/>
    </source>
</evidence>
<keyword evidence="1" id="KW-1133">Transmembrane helix</keyword>